<dbReference type="AlphaFoldDB" id="A0AAW2C647"/>
<accession>A0AAW2C647</accession>
<reference evidence="2 4" key="1">
    <citation type="submission" date="2024-01" db="EMBL/GenBank/DDBJ databases">
        <title>A telomere-to-telomere, gap-free genome of sweet tea (Lithocarpus litseifolius).</title>
        <authorList>
            <person name="Zhou J."/>
        </authorList>
    </citation>
    <scope>NUCLEOTIDE SEQUENCE [LARGE SCALE GENOMIC DNA]</scope>
    <source>
        <strain evidence="2">Zhou-2022a</strain>
        <tissue evidence="2">Leaf</tissue>
    </source>
</reference>
<protein>
    <recommendedName>
        <fullName evidence="1">Ribonuclease H1 N-terminal domain-containing protein</fullName>
    </recommendedName>
</protein>
<name>A0AAW2C647_9ROSI</name>
<dbReference type="Gene3D" id="3.40.970.10">
    <property type="entry name" value="Ribonuclease H1, N-terminal domain"/>
    <property type="match status" value="2"/>
</dbReference>
<sequence length="208" mass="23598">MFTSQSFFFRNPYTEGFQHSKSQTRAWVLNCGGDGIYNSWLDASRQVHKFPNANHKSYKDRREVEAAYMEYLHCNGMDMQGGIYDSWLDASRQVHKFPNANHKSYKDRREVEAVYMEYLHCNGMDVQGGASALWATPNISASTPPSTFPSEGTNYGSGDIRNTFLSYQLEVAIEERDHARRIAALSVNMLNEVVAHVVADVEVDAPTR</sequence>
<evidence type="ECO:0000259" key="1">
    <source>
        <dbReference type="Pfam" id="PF01693"/>
    </source>
</evidence>
<organism evidence="2 4">
    <name type="scientific">Lithocarpus litseifolius</name>
    <dbReference type="NCBI Taxonomy" id="425828"/>
    <lineage>
        <taxon>Eukaryota</taxon>
        <taxon>Viridiplantae</taxon>
        <taxon>Streptophyta</taxon>
        <taxon>Embryophyta</taxon>
        <taxon>Tracheophyta</taxon>
        <taxon>Spermatophyta</taxon>
        <taxon>Magnoliopsida</taxon>
        <taxon>eudicotyledons</taxon>
        <taxon>Gunneridae</taxon>
        <taxon>Pentapetalae</taxon>
        <taxon>rosids</taxon>
        <taxon>fabids</taxon>
        <taxon>Fagales</taxon>
        <taxon>Fagaceae</taxon>
        <taxon>Lithocarpus</taxon>
    </lineage>
</organism>
<gene>
    <name evidence="2" type="ORF">SO802_022881</name>
    <name evidence="3" type="ORF">SO802_022885</name>
</gene>
<dbReference type="InterPro" id="IPR037056">
    <property type="entry name" value="RNase_H1_N_sf"/>
</dbReference>
<dbReference type="EMBL" id="JAZDWU010000008">
    <property type="protein sequence ID" value="KAK9993182.1"/>
    <property type="molecule type" value="Genomic_DNA"/>
</dbReference>
<evidence type="ECO:0000313" key="4">
    <source>
        <dbReference type="Proteomes" id="UP001459277"/>
    </source>
</evidence>
<dbReference type="SUPFAM" id="SSF55658">
    <property type="entry name" value="L9 N-domain-like"/>
    <property type="match status" value="2"/>
</dbReference>
<dbReference type="Proteomes" id="UP001459277">
    <property type="component" value="Unassembled WGS sequence"/>
</dbReference>
<evidence type="ECO:0000313" key="3">
    <source>
        <dbReference type="EMBL" id="KAK9993182.1"/>
    </source>
</evidence>
<keyword evidence="4" id="KW-1185">Reference proteome</keyword>
<evidence type="ECO:0000313" key="2">
    <source>
        <dbReference type="EMBL" id="KAK9993178.1"/>
    </source>
</evidence>
<dbReference type="Pfam" id="PF01693">
    <property type="entry name" value="Cauli_VI"/>
    <property type="match status" value="2"/>
</dbReference>
<dbReference type="InterPro" id="IPR009027">
    <property type="entry name" value="Ribosomal_bL9/RNase_H1_N"/>
</dbReference>
<dbReference type="InterPro" id="IPR011320">
    <property type="entry name" value="RNase_H1_N"/>
</dbReference>
<feature type="domain" description="Ribonuclease H1 N-terminal" evidence="1">
    <location>
        <begin position="35"/>
        <end position="64"/>
    </location>
</feature>
<proteinExistence type="predicted"/>
<comment type="caution">
    <text evidence="2">The sequence shown here is derived from an EMBL/GenBank/DDBJ whole genome shotgun (WGS) entry which is preliminary data.</text>
</comment>
<dbReference type="EMBL" id="JAZDWU010000008">
    <property type="protein sequence ID" value="KAK9993178.1"/>
    <property type="molecule type" value="Genomic_DNA"/>
</dbReference>
<feature type="domain" description="Ribonuclease H1 N-terminal" evidence="1">
    <location>
        <begin position="81"/>
        <end position="110"/>
    </location>
</feature>